<dbReference type="RefSeq" id="WP_092386724.1">
    <property type="nucleotide sequence ID" value="NZ_LT629787.1"/>
</dbReference>
<evidence type="ECO:0000313" key="4">
    <source>
        <dbReference type="Proteomes" id="UP000243924"/>
    </source>
</evidence>
<proteinExistence type="predicted"/>
<sequence>MYKLIVTIAVVFFAFILWVIYLANTGGSSVFFDFIRSIPYGDKLGHMCLFGFLTLVTIVGSKFRAFSCGGFKLYYGAVLVGLFVVVEELSQAFIPSRTFDFVDLAADAVGIVIAVGIAYVANKHLTSVAT</sequence>
<dbReference type="EMBL" id="LT629787">
    <property type="protein sequence ID" value="SDU16155.1"/>
    <property type="molecule type" value="Genomic_DNA"/>
</dbReference>
<feature type="domain" description="VanZ-like" evidence="2">
    <location>
        <begin position="18"/>
        <end position="121"/>
    </location>
</feature>
<keyword evidence="1" id="KW-1133">Transmembrane helix</keyword>
<gene>
    <name evidence="3" type="ORF">SAMN05216210_2135</name>
</gene>
<feature type="transmembrane region" description="Helical" evidence="1">
    <location>
        <begin position="5"/>
        <end position="24"/>
    </location>
</feature>
<dbReference type="Pfam" id="PF04892">
    <property type="entry name" value="VanZ"/>
    <property type="match status" value="1"/>
</dbReference>
<dbReference type="OrthoDB" id="532191at2"/>
<organism evidence="3 4">
    <name type="scientific">Halopseudomonas salegens</name>
    <dbReference type="NCBI Taxonomy" id="1434072"/>
    <lineage>
        <taxon>Bacteria</taxon>
        <taxon>Pseudomonadati</taxon>
        <taxon>Pseudomonadota</taxon>
        <taxon>Gammaproteobacteria</taxon>
        <taxon>Pseudomonadales</taxon>
        <taxon>Pseudomonadaceae</taxon>
        <taxon>Halopseudomonas</taxon>
    </lineage>
</organism>
<protein>
    <submittedName>
        <fullName evidence="3">VanZ like family protein</fullName>
    </submittedName>
</protein>
<evidence type="ECO:0000313" key="3">
    <source>
        <dbReference type="EMBL" id="SDU16155.1"/>
    </source>
</evidence>
<dbReference type="NCBIfam" id="NF037970">
    <property type="entry name" value="vanZ_1"/>
    <property type="match status" value="1"/>
</dbReference>
<reference evidence="4" key="1">
    <citation type="submission" date="2016-10" db="EMBL/GenBank/DDBJ databases">
        <authorList>
            <person name="Varghese N."/>
            <person name="Submissions S."/>
        </authorList>
    </citation>
    <scope>NUCLEOTIDE SEQUENCE [LARGE SCALE GENOMIC DNA]</scope>
    <source>
        <strain evidence="4">CECT 8338</strain>
    </source>
</reference>
<keyword evidence="1" id="KW-0812">Transmembrane</keyword>
<keyword evidence="1" id="KW-0472">Membrane</keyword>
<accession>A0A1H2G999</accession>
<feature type="transmembrane region" description="Helical" evidence="1">
    <location>
        <begin position="101"/>
        <end position="121"/>
    </location>
</feature>
<dbReference type="PANTHER" id="PTHR28008">
    <property type="entry name" value="DOMAIN PROTEIN, PUTATIVE (AFU_ORTHOLOGUE AFUA_3G10980)-RELATED"/>
    <property type="match status" value="1"/>
</dbReference>
<feature type="transmembrane region" description="Helical" evidence="1">
    <location>
        <begin position="73"/>
        <end position="95"/>
    </location>
</feature>
<dbReference type="AlphaFoldDB" id="A0A1H2G999"/>
<dbReference type="PANTHER" id="PTHR28008:SF1">
    <property type="entry name" value="DOMAIN PROTEIN, PUTATIVE (AFU_ORTHOLOGUE AFUA_3G10980)-RELATED"/>
    <property type="match status" value="1"/>
</dbReference>
<dbReference type="InterPro" id="IPR006976">
    <property type="entry name" value="VanZ-like"/>
</dbReference>
<evidence type="ECO:0000259" key="2">
    <source>
        <dbReference type="Pfam" id="PF04892"/>
    </source>
</evidence>
<dbReference type="STRING" id="1434072.SAMN05216210_2135"/>
<name>A0A1H2G999_9GAMM</name>
<keyword evidence="4" id="KW-1185">Reference proteome</keyword>
<feature type="transmembrane region" description="Helical" evidence="1">
    <location>
        <begin position="44"/>
        <end position="61"/>
    </location>
</feature>
<evidence type="ECO:0000256" key="1">
    <source>
        <dbReference type="SAM" id="Phobius"/>
    </source>
</evidence>
<dbReference type="Proteomes" id="UP000243924">
    <property type="component" value="Chromosome I"/>
</dbReference>